<protein>
    <recommendedName>
        <fullName evidence="5">Ion channel POLLUX</fullName>
    </recommendedName>
</protein>
<keyword evidence="2" id="KW-1133">Transmembrane helix</keyword>
<dbReference type="Proteomes" id="UP001314263">
    <property type="component" value="Unassembled WGS sequence"/>
</dbReference>
<feature type="compositionally biased region" description="Basic and acidic residues" evidence="1">
    <location>
        <begin position="883"/>
        <end position="899"/>
    </location>
</feature>
<feature type="region of interest" description="Disordered" evidence="1">
    <location>
        <begin position="509"/>
        <end position="587"/>
    </location>
</feature>
<evidence type="ECO:0000313" key="4">
    <source>
        <dbReference type="Proteomes" id="UP001314263"/>
    </source>
</evidence>
<evidence type="ECO:0000313" key="3">
    <source>
        <dbReference type="EMBL" id="CAK0784549.1"/>
    </source>
</evidence>
<evidence type="ECO:0000256" key="1">
    <source>
        <dbReference type="SAM" id="MobiDB-lite"/>
    </source>
</evidence>
<sequence length="911" mass="100388">MQALPTSFDCGIRCRQHYGRAYYSLQRSGRVYTARRRVPLRIAAQKSGNDSTSKQSMPPLHRPQTFTSEPEGIFKDLEKTALNPFLESKTSASATASQGRRDEAKRQESWQQMMGERWARAIYSYYNWRTGSSNDLQLLILLNLTIIFIGTVLRHFIITRNLPSGGEPSFGQDVYRVLLLLSFANGMPSADDSALERVFSLSIAGSGLIAFALTVALVQQSVRGAIETNVKTGGTLFEIDHICVLAWGESQRDIEMVIQILEQLCAAYRAAGGKTVAVLSCRPKLEMEELFASTIPRSRRYKTRFVFRQGSPLVPEHLKRVAAAWASSIIVVSDCSRCPDEADAQALRAAVLTDELKRPAGRKVQVIVEAKTRNVLRLLQAACSRRVIAVPTTQVAARRLARMVQHPAVADVSKALWSYASPSQIFLDTFPQLVGTRFGDLVFRFSDGLVLGLLNRRSGACDIAPPADTLIGPHDLLIMMRPTGLPANAYQPLTVQLAGDVGEHWDPKQYRRRRDAPTGIQVSRSSVAEDEEPLMNVTSNSNSDSSHESNGNGGPLSWIGKQLRRDNEDEKSSNGSGAPSNGKENGAIGIQKGDGVYYINSPEFTGGLGKREAVLICGWQDTPFMLELLTDLDRGVDKLPRGSEVVLLNAHDTEEISKHVKRLGRWSSLAVRHIKGNPLNCEDLKKVDLGAVKCALVVCDTEWRNCSSAEESGEEHLAAADYLRLDSMILVAQLNIRTALEEQKRPDINIVCEKIAFQGLTRFEDRQCLPLGVSTNFTAYSAKLLTQVAVDPKALVVYSRLHAGCELVVQDSACLCGEGEEVSFLTLQLRAQSVGQVLLGYREIPKKEAAILSVLNPATEGARVDRRAWNVGDGRIKLLAYKPKKDEKQKGKEQEKDNVTEQNALSTVADV</sequence>
<feature type="compositionally biased region" description="Basic and acidic residues" evidence="1">
    <location>
        <begin position="563"/>
        <end position="572"/>
    </location>
</feature>
<keyword evidence="4" id="KW-1185">Reference proteome</keyword>
<keyword evidence="2" id="KW-0472">Membrane</keyword>
<gene>
    <name evidence="3" type="ORF">CVIRNUC_007753</name>
</gene>
<dbReference type="EMBL" id="CAUYUE010000010">
    <property type="protein sequence ID" value="CAK0784549.1"/>
    <property type="molecule type" value="Genomic_DNA"/>
</dbReference>
<organism evidence="3 4">
    <name type="scientific">Coccomyxa viridis</name>
    <dbReference type="NCBI Taxonomy" id="1274662"/>
    <lineage>
        <taxon>Eukaryota</taxon>
        <taxon>Viridiplantae</taxon>
        <taxon>Chlorophyta</taxon>
        <taxon>core chlorophytes</taxon>
        <taxon>Trebouxiophyceae</taxon>
        <taxon>Trebouxiophyceae incertae sedis</taxon>
        <taxon>Coccomyxaceae</taxon>
        <taxon>Coccomyxa</taxon>
    </lineage>
</organism>
<dbReference type="GO" id="GO:0006811">
    <property type="term" value="P:monoatomic ion transport"/>
    <property type="evidence" value="ECO:0007669"/>
    <property type="project" value="InterPro"/>
</dbReference>
<dbReference type="InterPro" id="IPR044849">
    <property type="entry name" value="CASTOR/POLLUX/SYM8-like"/>
</dbReference>
<feature type="compositionally biased region" description="Low complexity" evidence="1">
    <location>
        <begin position="539"/>
        <end position="550"/>
    </location>
</feature>
<reference evidence="3 4" key="1">
    <citation type="submission" date="2023-10" db="EMBL/GenBank/DDBJ databases">
        <authorList>
            <person name="Maclean D."/>
            <person name="Macfadyen A."/>
        </authorList>
    </citation>
    <scope>NUCLEOTIDE SEQUENCE [LARGE SCALE GENOMIC DNA]</scope>
</reference>
<proteinExistence type="predicted"/>
<feature type="transmembrane region" description="Helical" evidence="2">
    <location>
        <begin position="138"/>
        <end position="157"/>
    </location>
</feature>
<evidence type="ECO:0008006" key="5">
    <source>
        <dbReference type="Google" id="ProtNLM"/>
    </source>
</evidence>
<dbReference type="PANTHER" id="PTHR31563">
    <property type="entry name" value="ION CHANNEL POLLUX-RELATED"/>
    <property type="match status" value="1"/>
</dbReference>
<accession>A0AAV1IEW4</accession>
<name>A0AAV1IEW4_9CHLO</name>
<feature type="region of interest" description="Disordered" evidence="1">
    <location>
        <begin position="883"/>
        <end position="911"/>
    </location>
</feature>
<keyword evidence="2" id="KW-0812">Transmembrane</keyword>
<dbReference type="Gene3D" id="3.40.50.720">
    <property type="entry name" value="NAD(P)-binding Rossmann-like Domain"/>
    <property type="match status" value="1"/>
</dbReference>
<feature type="compositionally biased region" description="Polar residues" evidence="1">
    <location>
        <begin position="46"/>
        <end position="56"/>
    </location>
</feature>
<comment type="caution">
    <text evidence="3">The sequence shown here is derived from an EMBL/GenBank/DDBJ whole genome shotgun (WGS) entry which is preliminary data.</text>
</comment>
<dbReference type="AlphaFoldDB" id="A0AAV1IEW4"/>
<feature type="region of interest" description="Disordered" evidence="1">
    <location>
        <begin position="43"/>
        <end position="65"/>
    </location>
</feature>
<feature type="compositionally biased region" description="Polar residues" evidence="1">
    <location>
        <begin position="573"/>
        <end position="583"/>
    </location>
</feature>
<dbReference type="PANTHER" id="PTHR31563:SF10">
    <property type="entry name" value="ION CHANNEL POLLUX-RELATED"/>
    <property type="match status" value="1"/>
</dbReference>
<feature type="compositionally biased region" description="Polar residues" evidence="1">
    <location>
        <begin position="900"/>
        <end position="911"/>
    </location>
</feature>
<evidence type="ECO:0000256" key="2">
    <source>
        <dbReference type="SAM" id="Phobius"/>
    </source>
</evidence>